<evidence type="ECO:0000256" key="2">
    <source>
        <dbReference type="ARBA" id="ARBA00022448"/>
    </source>
</evidence>
<evidence type="ECO:0000256" key="3">
    <source>
        <dbReference type="ARBA" id="ARBA00022475"/>
    </source>
</evidence>
<feature type="transmembrane region" description="Helical" evidence="7">
    <location>
        <begin position="242"/>
        <end position="261"/>
    </location>
</feature>
<evidence type="ECO:0000313" key="9">
    <source>
        <dbReference type="EMBL" id="AIF41725.1"/>
    </source>
</evidence>
<dbReference type="Proteomes" id="UP000027986">
    <property type="component" value="Chromosome"/>
</dbReference>
<keyword evidence="6 7" id="KW-0472">Membrane</keyword>
<protein>
    <recommendedName>
        <fullName evidence="8">ABC3 transporter permease C-terminal domain-containing protein</fullName>
    </recommendedName>
</protein>
<evidence type="ECO:0000313" key="10">
    <source>
        <dbReference type="Proteomes" id="UP000027986"/>
    </source>
</evidence>
<gene>
    <name evidence="9" type="ORF">HX89_13200</name>
</gene>
<evidence type="ECO:0000256" key="4">
    <source>
        <dbReference type="ARBA" id="ARBA00022692"/>
    </source>
</evidence>
<reference evidence="9 10" key="1">
    <citation type="submission" date="2014-07" db="EMBL/GenBank/DDBJ databases">
        <title>Genome Sequencing of Dermacoccus nishinomiyaensis.</title>
        <authorList>
            <person name="Hong K.W."/>
            <person name="Chan K.G."/>
        </authorList>
    </citation>
    <scope>NUCLEOTIDE SEQUENCE [LARGE SCALE GENOMIC DNA]</scope>
    <source>
        <strain evidence="9 10">M25</strain>
    </source>
</reference>
<dbReference type="HOGENOM" id="CLU_060907_0_0_11"/>
<dbReference type="AlphaFoldDB" id="A0A075JIU9"/>
<dbReference type="KEGG" id="dni:HX89_13200"/>
<dbReference type="InterPro" id="IPR051125">
    <property type="entry name" value="ABC-4/HrtB_transporter"/>
</dbReference>
<evidence type="ECO:0000256" key="5">
    <source>
        <dbReference type="ARBA" id="ARBA00022989"/>
    </source>
</evidence>
<feature type="domain" description="ABC3 transporter permease C-terminal" evidence="8">
    <location>
        <begin position="242"/>
        <end position="350"/>
    </location>
</feature>
<feature type="transmembrane region" description="Helical" evidence="7">
    <location>
        <begin position="288"/>
        <end position="309"/>
    </location>
</feature>
<evidence type="ECO:0000256" key="6">
    <source>
        <dbReference type="ARBA" id="ARBA00023136"/>
    </source>
</evidence>
<evidence type="ECO:0000259" key="8">
    <source>
        <dbReference type="Pfam" id="PF02687"/>
    </source>
</evidence>
<accession>A0A075JIU9</accession>
<keyword evidence="2" id="KW-0813">Transport</keyword>
<dbReference type="RefSeq" id="WP_038569685.1">
    <property type="nucleotide sequence ID" value="NZ_CP008889.1"/>
</dbReference>
<evidence type="ECO:0000256" key="7">
    <source>
        <dbReference type="SAM" id="Phobius"/>
    </source>
</evidence>
<dbReference type="eggNOG" id="COG0577">
    <property type="taxonomic scope" value="Bacteria"/>
</dbReference>
<dbReference type="GeneID" id="41842004"/>
<dbReference type="InterPro" id="IPR003838">
    <property type="entry name" value="ABC3_permease_C"/>
</dbReference>
<keyword evidence="4 7" id="KW-0812">Transmembrane</keyword>
<proteinExistence type="predicted"/>
<evidence type="ECO:0000256" key="1">
    <source>
        <dbReference type="ARBA" id="ARBA00004651"/>
    </source>
</evidence>
<feature type="transmembrane region" description="Helical" evidence="7">
    <location>
        <begin position="316"/>
        <end position="340"/>
    </location>
</feature>
<sequence length="358" mass="36659">MFLATRDLAYAKGRFALIGGVIALITLLVVMLTGLAAGLGKESVSAIDTLPSHGVDQIGFSAPAKGQKVGYDSSHVEAKDIDKIKSVKGVTDASPLTITQGRASVSGVPSAVAVFAVPDGSFAAPKGVKNGSVVVGKTITKDAALKEGESISFNNKSVRVAKLSDDASYQHQPVVWMTESDAKAAGLLGQGSGTVALVKTGSGFSKDALTSATGLDVQDPKTSLSTISAYQAENGSLTLMRVMLMLVSALVVGAFFTVWTIQRTPDLAVLKAMGAHTGYLVRDAMGQAAILLLIGGGLGTIVATVLGYFAQGTVPFVLSLTTTLVPLALLFVLGLLGALVSVRRIVTVDPNTALGAAR</sequence>
<keyword evidence="10" id="KW-1185">Reference proteome</keyword>
<name>A0A075JIU9_9MICO</name>
<keyword evidence="5 7" id="KW-1133">Transmembrane helix</keyword>
<dbReference type="GO" id="GO:0005886">
    <property type="term" value="C:plasma membrane"/>
    <property type="evidence" value="ECO:0007669"/>
    <property type="project" value="UniProtKB-SubCell"/>
</dbReference>
<organism evidence="9 10">
    <name type="scientific">Dermacoccus nishinomiyaensis</name>
    <dbReference type="NCBI Taxonomy" id="1274"/>
    <lineage>
        <taxon>Bacteria</taxon>
        <taxon>Bacillati</taxon>
        <taxon>Actinomycetota</taxon>
        <taxon>Actinomycetes</taxon>
        <taxon>Micrococcales</taxon>
        <taxon>Dermacoccaceae</taxon>
        <taxon>Dermacoccus</taxon>
    </lineage>
</organism>
<dbReference type="PANTHER" id="PTHR43738:SF1">
    <property type="entry name" value="HEMIN TRANSPORT SYSTEM PERMEASE PROTEIN HRTB-RELATED"/>
    <property type="match status" value="1"/>
</dbReference>
<dbReference type="OrthoDB" id="5242186at2"/>
<dbReference type="PANTHER" id="PTHR43738">
    <property type="entry name" value="ABC TRANSPORTER, MEMBRANE PROTEIN"/>
    <property type="match status" value="1"/>
</dbReference>
<feature type="transmembrane region" description="Helical" evidence="7">
    <location>
        <begin position="15"/>
        <end position="37"/>
    </location>
</feature>
<keyword evidence="3" id="KW-1003">Cell membrane</keyword>
<comment type="subcellular location">
    <subcellularLocation>
        <location evidence="1">Cell membrane</location>
        <topology evidence="1">Multi-pass membrane protein</topology>
    </subcellularLocation>
</comment>
<dbReference type="EMBL" id="CP008889">
    <property type="protein sequence ID" value="AIF41725.1"/>
    <property type="molecule type" value="Genomic_DNA"/>
</dbReference>
<dbReference type="Pfam" id="PF02687">
    <property type="entry name" value="FtsX"/>
    <property type="match status" value="1"/>
</dbReference>